<gene>
    <name evidence="1" type="ORF">KC19_10G072400</name>
</gene>
<dbReference type="AlphaFoldDB" id="A0A8T0GLA6"/>
<dbReference type="Gene3D" id="3.80.10.10">
    <property type="entry name" value="Ribonuclease Inhibitor"/>
    <property type="match status" value="1"/>
</dbReference>
<dbReference type="InterPro" id="IPR032675">
    <property type="entry name" value="LRR_dom_sf"/>
</dbReference>
<proteinExistence type="predicted"/>
<dbReference type="EMBL" id="CM026431">
    <property type="protein sequence ID" value="KAG0559024.1"/>
    <property type="molecule type" value="Genomic_DNA"/>
</dbReference>
<sequence length="417" mass="46926">MTSYMLRDVSDYIEGELDSGTSVTSVIFATCPDSTSNPHLSFTVELRDGRNEGRLLHDYVEKRSVMQVVRKLVVCPTWRHAQFEFSGLGLDKFIVKIYALISCCPSLKTLEIRSERDSLYHRHLPRLLCGNSFLETLILNPGVTPWREDSEALALCFVRNSVLRSCTLEANYGNSQTWEMALRPFTAAVKGDRNECLKELIVQEARELAGLGAISGEALAHLVRWNTTLERLEVRSSSASSNLMGTGNRLAKSLGINCSLKVFGCVGSIVFLEELDGVFTPDSSGHQANTHLTTLRLEPILGYNRLGDYINKLSRLLQLNSTLEHVEIVLSGVDNSSEVWEVRCWKPPQCHEKVSIQDMLEMMIRNELKRNTRLQSLVVGSWKLFREGGKWKMSYGGPCRARTLQTAEYNVKVTICQ</sequence>
<evidence type="ECO:0000313" key="2">
    <source>
        <dbReference type="Proteomes" id="UP000822688"/>
    </source>
</evidence>
<evidence type="ECO:0000313" key="1">
    <source>
        <dbReference type="EMBL" id="KAG0559024.1"/>
    </source>
</evidence>
<dbReference type="SUPFAM" id="SSF52047">
    <property type="entry name" value="RNI-like"/>
    <property type="match status" value="1"/>
</dbReference>
<comment type="caution">
    <text evidence="1">The sequence shown here is derived from an EMBL/GenBank/DDBJ whole genome shotgun (WGS) entry which is preliminary data.</text>
</comment>
<dbReference type="Proteomes" id="UP000822688">
    <property type="component" value="Chromosome 10"/>
</dbReference>
<reference evidence="1" key="1">
    <citation type="submission" date="2020-06" db="EMBL/GenBank/DDBJ databases">
        <title>WGS assembly of Ceratodon purpureus strain R40.</title>
        <authorList>
            <person name="Carey S.B."/>
            <person name="Jenkins J."/>
            <person name="Shu S."/>
            <person name="Lovell J.T."/>
            <person name="Sreedasyam A."/>
            <person name="Maumus F."/>
            <person name="Tiley G.P."/>
            <person name="Fernandez-Pozo N."/>
            <person name="Barry K."/>
            <person name="Chen C."/>
            <person name="Wang M."/>
            <person name="Lipzen A."/>
            <person name="Daum C."/>
            <person name="Saski C.A."/>
            <person name="Payton A.C."/>
            <person name="Mcbreen J.C."/>
            <person name="Conrad R.E."/>
            <person name="Kollar L.M."/>
            <person name="Olsson S."/>
            <person name="Huttunen S."/>
            <person name="Landis J.B."/>
            <person name="Wickett N.J."/>
            <person name="Johnson M.G."/>
            <person name="Rensing S.A."/>
            <person name="Grimwood J."/>
            <person name="Schmutz J."/>
            <person name="Mcdaniel S.F."/>
        </authorList>
    </citation>
    <scope>NUCLEOTIDE SEQUENCE</scope>
    <source>
        <strain evidence="1">R40</strain>
    </source>
</reference>
<protein>
    <submittedName>
        <fullName evidence="1">Uncharacterized protein</fullName>
    </submittedName>
</protein>
<accession>A0A8T0GLA6</accession>
<name>A0A8T0GLA6_CERPU</name>
<keyword evidence="2" id="KW-1185">Reference proteome</keyword>
<organism evidence="1 2">
    <name type="scientific">Ceratodon purpureus</name>
    <name type="common">Fire moss</name>
    <name type="synonym">Dicranum purpureum</name>
    <dbReference type="NCBI Taxonomy" id="3225"/>
    <lineage>
        <taxon>Eukaryota</taxon>
        <taxon>Viridiplantae</taxon>
        <taxon>Streptophyta</taxon>
        <taxon>Embryophyta</taxon>
        <taxon>Bryophyta</taxon>
        <taxon>Bryophytina</taxon>
        <taxon>Bryopsida</taxon>
        <taxon>Dicranidae</taxon>
        <taxon>Pseudoditrichales</taxon>
        <taxon>Ditrichaceae</taxon>
        <taxon>Ceratodon</taxon>
    </lineage>
</organism>